<accession>A0A1X7VXN6</accession>
<dbReference type="EnsemblMetazoa" id="Aqu2.1.44635_001">
    <property type="protein sequence ID" value="Aqu2.1.44635_001"/>
    <property type="gene ID" value="Aqu2.1.44635"/>
</dbReference>
<proteinExistence type="predicted"/>
<dbReference type="InParanoid" id="A0A1X7VXN6"/>
<dbReference type="SUPFAM" id="SSF56349">
    <property type="entry name" value="DNA breaking-rejoining enzymes"/>
    <property type="match status" value="1"/>
</dbReference>
<name>A0A1X7VXN6_AMPQE</name>
<sequence length="172" mass="19409">MTVCYKYIEHGSKNIHGGLKQLKKRQANKVVHHFANAKLGVRCCVLLLDLYLSKHPTFVPDCPDADAFYLRPLDQLQSRDKAWFYARAIGHNTLKGLLKYMCIEVVLCSNGKSNHSLKATAATRMLDAGLPEKIIMDRTGHHCLDGLKPYSRMIDRQQQLVSTVLATSKTIQ</sequence>
<dbReference type="GO" id="GO:0003677">
    <property type="term" value="F:DNA binding"/>
    <property type="evidence" value="ECO:0007669"/>
    <property type="project" value="InterPro"/>
</dbReference>
<dbReference type="GO" id="GO:0015074">
    <property type="term" value="P:DNA integration"/>
    <property type="evidence" value="ECO:0007669"/>
    <property type="project" value="InterPro"/>
</dbReference>
<dbReference type="PANTHER" id="PTHR21446:SF12">
    <property type="entry name" value="POTASSIUM CHANNEL TETRAMERIZATION DOMAIN CONTAINING 1"/>
    <property type="match status" value="1"/>
</dbReference>
<dbReference type="InterPro" id="IPR011010">
    <property type="entry name" value="DNA_brk_join_enz"/>
</dbReference>
<evidence type="ECO:0000256" key="1">
    <source>
        <dbReference type="ARBA" id="ARBA00022499"/>
    </source>
</evidence>
<organism evidence="6">
    <name type="scientific">Amphimedon queenslandica</name>
    <name type="common">Sponge</name>
    <dbReference type="NCBI Taxonomy" id="400682"/>
    <lineage>
        <taxon>Eukaryota</taxon>
        <taxon>Metazoa</taxon>
        <taxon>Porifera</taxon>
        <taxon>Demospongiae</taxon>
        <taxon>Heteroscleromorpha</taxon>
        <taxon>Haplosclerida</taxon>
        <taxon>Niphatidae</taxon>
        <taxon>Amphimedon</taxon>
    </lineage>
</organism>
<dbReference type="Gene3D" id="1.10.443.10">
    <property type="entry name" value="Intergrase catalytic core"/>
    <property type="match status" value="1"/>
</dbReference>
<dbReference type="Pfam" id="PF12012">
    <property type="entry name" value="DUF3504"/>
    <property type="match status" value="1"/>
</dbReference>
<feature type="domain" description="ZMYM2-like/QRICH1 C-terminal" evidence="5">
    <location>
        <begin position="5"/>
        <end position="100"/>
    </location>
</feature>
<keyword evidence="1" id="KW-1017">Isopeptide bond</keyword>
<evidence type="ECO:0000313" key="6">
    <source>
        <dbReference type="EnsemblMetazoa" id="Aqu2.1.44635_001"/>
    </source>
</evidence>
<keyword evidence="3" id="KW-0832">Ubl conjugation</keyword>
<protein>
    <recommendedName>
        <fullName evidence="5">ZMYM2-like/QRICH1 C-terminal domain-containing protein</fullName>
    </recommendedName>
</protein>
<evidence type="ECO:0000256" key="4">
    <source>
        <dbReference type="ARBA" id="ARBA00023172"/>
    </source>
</evidence>
<evidence type="ECO:0000256" key="3">
    <source>
        <dbReference type="ARBA" id="ARBA00022843"/>
    </source>
</evidence>
<evidence type="ECO:0000256" key="2">
    <source>
        <dbReference type="ARBA" id="ARBA00022553"/>
    </source>
</evidence>
<dbReference type="OrthoDB" id="10040310at2759"/>
<dbReference type="PANTHER" id="PTHR21446">
    <property type="entry name" value="DUF3504 DOMAIN-CONTAINING PROTEIN"/>
    <property type="match status" value="1"/>
</dbReference>
<dbReference type="InterPro" id="IPR021893">
    <property type="entry name" value="ZMYM2-like_C"/>
</dbReference>
<keyword evidence="2" id="KW-0597">Phosphoprotein</keyword>
<dbReference type="AlphaFoldDB" id="A0A1X7VXN6"/>
<reference evidence="6" key="1">
    <citation type="submission" date="2017-05" db="UniProtKB">
        <authorList>
            <consortium name="EnsemblMetazoa"/>
        </authorList>
    </citation>
    <scope>IDENTIFICATION</scope>
</reference>
<dbReference type="InterPro" id="IPR013762">
    <property type="entry name" value="Integrase-like_cat_sf"/>
</dbReference>
<keyword evidence="4" id="KW-0233">DNA recombination</keyword>
<evidence type="ECO:0000259" key="5">
    <source>
        <dbReference type="Pfam" id="PF12012"/>
    </source>
</evidence>
<dbReference type="GO" id="GO:0006310">
    <property type="term" value="P:DNA recombination"/>
    <property type="evidence" value="ECO:0007669"/>
    <property type="project" value="UniProtKB-KW"/>
</dbReference>
<dbReference type="InterPro" id="IPR052787">
    <property type="entry name" value="MAVS"/>
</dbReference>